<gene>
    <name evidence="1" type="ORF">LCGC14_1283070</name>
</gene>
<proteinExistence type="predicted"/>
<sequence length="128" mass="14621">MNNLLRPMYTKKSWGSEIVWAITDHYMAKTVEIEPYKITDLVVYEKKEKHIKVVYGTLVLAIGQCCGDESDLEYFEMPTGWTRYIGPGMMYRYGATHEKVGIEEISSPEMDDAIIITPVDELNFGGSK</sequence>
<evidence type="ECO:0000313" key="1">
    <source>
        <dbReference type="EMBL" id="KKM86043.1"/>
    </source>
</evidence>
<name>A0A0F9KWE5_9ZZZZ</name>
<dbReference type="AlphaFoldDB" id="A0A0F9KWE5"/>
<dbReference type="EMBL" id="LAZR01007318">
    <property type="protein sequence ID" value="KKM86043.1"/>
    <property type="molecule type" value="Genomic_DNA"/>
</dbReference>
<comment type="caution">
    <text evidence="1">The sequence shown here is derived from an EMBL/GenBank/DDBJ whole genome shotgun (WGS) entry which is preliminary data.</text>
</comment>
<accession>A0A0F9KWE5</accession>
<reference evidence="1" key="1">
    <citation type="journal article" date="2015" name="Nature">
        <title>Complex archaea that bridge the gap between prokaryotes and eukaryotes.</title>
        <authorList>
            <person name="Spang A."/>
            <person name="Saw J.H."/>
            <person name="Jorgensen S.L."/>
            <person name="Zaremba-Niedzwiedzka K."/>
            <person name="Martijn J."/>
            <person name="Lind A.E."/>
            <person name="van Eijk R."/>
            <person name="Schleper C."/>
            <person name="Guy L."/>
            <person name="Ettema T.J."/>
        </authorList>
    </citation>
    <scope>NUCLEOTIDE SEQUENCE</scope>
</reference>
<organism evidence="1">
    <name type="scientific">marine sediment metagenome</name>
    <dbReference type="NCBI Taxonomy" id="412755"/>
    <lineage>
        <taxon>unclassified sequences</taxon>
        <taxon>metagenomes</taxon>
        <taxon>ecological metagenomes</taxon>
    </lineage>
</organism>
<evidence type="ECO:0008006" key="2">
    <source>
        <dbReference type="Google" id="ProtNLM"/>
    </source>
</evidence>
<protein>
    <recommendedName>
        <fullName evidence="2">Mannose-6-phosphate isomerase type II C-terminal domain-containing protein</fullName>
    </recommendedName>
</protein>